<evidence type="ECO:0000313" key="4">
    <source>
        <dbReference type="Proteomes" id="UP000279859"/>
    </source>
</evidence>
<dbReference type="AlphaFoldDB" id="A0A3M8LNP3"/>
<keyword evidence="2" id="KW-1133">Transmembrane helix</keyword>
<dbReference type="OrthoDB" id="4229919at2"/>
<comment type="caution">
    <text evidence="3">The sequence shown here is derived from an EMBL/GenBank/DDBJ whole genome shotgun (WGS) entry which is preliminary data.</text>
</comment>
<accession>A0A3M8LNP3</accession>
<proteinExistence type="predicted"/>
<organism evidence="3 4">
    <name type="scientific">Cryobacterium tepidiphilum</name>
    <dbReference type="NCBI Taxonomy" id="2486026"/>
    <lineage>
        <taxon>Bacteria</taxon>
        <taxon>Bacillati</taxon>
        <taxon>Actinomycetota</taxon>
        <taxon>Actinomycetes</taxon>
        <taxon>Micrococcales</taxon>
        <taxon>Microbacteriaceae</taxon>
        <taxon>Cryobacterium</taxon>
    </lineage>
</organism>
<dbReference type="RefSeq" id="WP_123044926.1">
    <property type="nucleotide sequence ID" value="NZ_RDSR01000004.1"/>
</dbReference>
<name>A0A3M8LNP3_9MICO</name>
<dbReference type="Proteomes" id="UP000279859">
    <property type="component" value="Unassembled WGS sequence"/>
</dbReference>
<feature type="transmembrane region" description="Helical" evidence="2">
    <location>
        <begin position="45"/>
        <end position="67"/>
    </location>
</feature>
<sequence length="114" mass="12555">MKQQSITSLPLSPEEERRRRMIKYSIAMGVRVLCIVAMLFVHGWWLVVCAAGAILLPYFAVVVANVHSDPRGARVVRPGGVEVYRPEGPPYQPETPHPAARAADAPGTPEDQPR</sequence>
<dbReference type="Pfam" id="PF11298">
    <property type="entry name" value="DUF3099"/>
    <property type="match status" value="1"/>
</dbReference>
<keyword evidence="2" id="KW-0812">Transmembrane</keyword>
<keyword evidence="2" id="KW-0472">Membrane</keyword>
<reference evidence="3 4" key="1">
    <citation type="submission" date="2018-11" db="EMBL/GenBank/DDBJ databases">
        <title>Cryobacterium sp. nov., isolated from rhizosphere soil of lettuce.</title>
        <authorList>
            <person name="Wang Y."/>
        </authorList>
    </citation>
    <scope>NUCLEOTIDE SEQUENCE [LARGE SCALE GENOMIC DNA]</scope>
    <source>
        <strain evidence="3 4">NEAU-85</strain>
    </source>
</reference>
<feature type="region of interest" description="Disordered" evidence="1">
    <location>
        <begin position="84"/>
        <end position="114"/>
    </location>
</feature>
<feature type="transmembrane region" description="Helical" evidence="2">
    <location>
        <begin position="21"/>
        <end position="39"/>
    </location>
</feature>
<dbReference type="InterPro" id="IPR021449">
    <property type="entry name" value="DUF3099"/>
</dbReference>
<evidence type="ECO:0000256" key="1">
    <source>
        <dbReference type="SAM" id="MobiDB-lite"/>
    </source>
</evidence>
<evidence type="ECO:0000256" key="2">
    <source>
        <dbReference type="SAM" id="Phobius"/>
    </source>
</evidence>
<dbReference type="EMBL" id="RDSR01000004">
    <property type="protein sequence ID" value="RNE66492.1"/>
    <property type="molecule type" value="Genomic_DNA"/>
</dbReference>
<feature type="compositionally biased region" description="Pro residues" evidence="1">
    <location>
        <begin position="87"/>
        <end position="96"/>
    </location>
</feature>
<evidence type="ECO:0000313" key="3">
    <source>
        <dbReference type="EMBL" id="RNE66492.1"/>
    </source>
</evidence>
<protein>
    <submittedName>
        <fullName evidence="3">DUF3099 domain-containing protein</fullName>
    </submittedName>
</protein>
<gene>
    <name evidence="3" type="ORF">EEJ31_03580</name>
</gene>
<keyword evidence="4" id="KW-1185">Reference proteome</keyword>